<dbReference type="Proteomes" id="UP001556367">
    <property type="component" value="Unassembled WGS sequence"/>
</dbReference>
<feature type="compositionally biased region" description="Basic and acidic residues" evidence="4">
    <location>
        <begin position="1089"/>
        <end position="1099"/>
    </location>
</feature>
<feature type="compositionally biased region" description="Basic and acidic residues" evidence="4">
    <location>
        <begin position="727"/>
        <end position="748"/>
    </location>
</feature>
<dbReference type="PANTHER" id="PTHR45789:SF2">
    <property type="entry name" value="FI18025P1"/>
    <property type="match status" value="1"/>
</dbReference>
<evidence type="ECO:0000313" key="6">
    <source>
        <dbReference type="EMBL" id="KAL0960283.1"/>
    </source>
</evidence>
<dbReference type="Gene3D" id="1.10.30.10">
    <property type="entry name" value="High mobility group box domain"/>
    <property type="match status" value="1"/>
</dbReference>
<accession>A0ABR3JYR5</accession>
<dbReference type="PROSITE" id="PS50118">
    <property type="entry name" value="HMG_BOX_2"/>
    <property type="match status" value="1"/>
</dbReference>
<feature type="region of interest" description="Disordered" evidence="4">
    <location>
        <begin position="1373"/>
        <end position="1433"/>
    </location>
</feature>
<evidence type="ECO:0000256" key="3">
    <source>
        <dbReference type="PROSITE-ProRule" id="PRU00267"/>
    </source>
</evidence>
<feature type="compositionally biased region" description="Low complexity" evidence="4">
    <location>
        <begin position="945"/>
        <end position="957"/>
    </location>
</feature>
<feature type="compositionally biased region" description="Basic and acidic residues" evidence="4">
    <location>
        <begin position="694"/>
        <end position="712"/>
    </location>
</feature>
<keyword evidence="7" id="KW-1185">Reference proteome</keyword>
<feature type="compositionally biased region" description="Low complexity" evidence="4">
    <location>
        <begin position="509"/>
        <end position="532"/>
    </location>
</feature>
<feature type="region of interest" description="Disordered" evidence="4">
    <location>
        <begin position="51"/>
        <end position="184"/>
    </location>
</feature>
<evidence type="ECO:0000313" key="7">
    <source>
        <dbReference type="Proteomes" id="UP001556367"/>
    </source>
</evidence>
<feature type="domain" description="HMG box" evidence="5">
    <location>
        <begin position="249"/>
        <end position="318"/>
    </location>
</feature>
<feature type="compositionally biased region" description="Gly residues" evidence="4">
    <location>
        <begin position="346"/>
        <end position="368"/>
    </location>
</feature>
<comment type="caution">
    <text evidence="6">The sequence shown here is derived from an EMBL/GenBank/DDBJ whole genome shotgun (WGS) entry which is preliminary data.</text>
</comment>
<dbReference type="SUPFAM" id="SSF47095">
    <property type="entry name" value="HMG-box"/>
    <property type="match status" value="1"/>
</dbReference>
<feature type="region of interest" description="Disordered" evidence="4">
    <location>
        <begin position="1079"/>
        <end position="1140"/>
    </location>
</feature>
<feature type="compositionally biased region" description="Polar residues" evidence="4">
    <location>
        <begin position="1010"/>
        <end position="1020"/>
    </location>
</feature>
<name>A0ABR3JYR5_9AGAR</name>
<dbReference type="Pfam" id="PF00505">
    <property type="entry name" value="HMG_box"/>
    <property type="match status" value="1"/>
</dbReference>
<dbReference type="InterPro" id="IPR051356">
    <property type="entry name" value="SOX/SOX-like_TF"/>
</dbReference>
<sequence length="1433" mass="151412">MPPIRNHDARWDDDDDDGPPPLVDAPQLVDQPASMTYTFLADMTPITFAALQQSPHHAQPTAPAFNHDPRTSYGAPMPPPPPPSTQHLHGNAPPPFQFTYNAPQHHAGSSSQPHSRFFPPPPPASTSTSSLNAPPTNLSLSPLSFGASGTPPASPLLNHDGSRVGMTQSHEQEHGMQGGGWNEASMTVDSASTAASASTRLSFITTLGTTSSSYASQSSTLAIADDNSSSSFYPARPASHGKKRDASYIPRPPNAFILFRSSFIRSQQVPGKVEGNHSTLSKIIGMYWKTLPPEERAEWEAKALAAQAEHRRRYPDWRFRPGANALAKLKVKDGGGGGSRRKRDPGGGGGGGGGGEPSGSVVGKGKGAGSKTRGAKRGGGPPISETTKMLGGSRSAAAGDQAGHDEGGDDYGDAGEERGNEVVESPDARTKRSRSTAKRTATRVEDDTFHDSSSKGDETPSEQPDAPGPSIRRSTRKRVPRISLDFLPPARISRGPSVSASDPPPPVPGSESMTSSSSATVGKGKAKAAAPADEGQDSHNAEQHGDNYEVCADIETNERSDSQPPIDLPLGKGKSRARSVDASRSLLHELDAVVEEETGGMEISNPSGMSHLERIPTRRSKRVAAASLATSSQSTSAVPASPRDHDAPSDTTDATRDSASKSSSIQTPATSSSSSRPLPHVARPASAQTTARRSKVDKDKAQRKSTREDRRLAKITQLLMEGTTGEALERAMADWEGGRKAKRQERASGKHQRAMDQGSRDEHHPKSPSLSQGGEHALSGDGDPAVPLDEDRPGQGTPSTPGATMSVARSRGSVSPSASASGSGSGGTADAEGEDYFSADEDHDDGVVYHPVLGMRGEPQDVSSSSVNNRMIDDLAPLNTFCRSPSFAPPRTPSAANSTPALAHTTPAPDVAAPPSPAAAMYDFAPPSSSSMTFRTTPLTAMFKRSSSAPAPNRRSPYVPRRPDLNAMTTSPSPMIRSPEILVSDADSDLRQSPQSETRPVPIHARSVDSLATASTSSRISPGHVRFESNALTRQPRTFTHSRRDTVSFPVHYPALSRSPDRVGSSGVGILPAQVESPAMTPSSLLSPHHGDTIADHHPTQHSLSSETSPSTYTPTMHHEQYSDSPTDAAEPLDQPPSGVQALAHPMTVRWQEEEHRRRYEASQGSWWPSGTVHEVGMLDGCREEDGLTGQRGAGLGDGARDDAMVWEPYQSLGYPTAGDEPEYEGMYDASTLEPGDISLQWTSASNQARTGLVPTNHDPSAYRHDIHISPFMDVPPSVPGPQEYDPHATGLSSPDLESAGPSPTSASPISPGAISSFSTLTGWAGTLDLTPGSVSSTVITATSSPWAHRSSPWSSGLQSNSLVMHNTYPISDVHGDDQTSDRQVMDVSPQQRHIKDLHGPSLQPTTADVGRGRPTVARRVAQEAPPGSSSGV</sequence>
<feature type="compositionally biased region" description="Basic and acidic residues" evidence="4">
    <location>
        <begin position="578"/>
        <end position="591"/>
    </location>
</feature>
<dbReference type="InterPro" id="IPR036910">
    <property type="entry name" value="HMG_box_dom_sf"/>
</dbReference>
<keyword evidence="2 3" id="KW-0539">Nucleus</keyword>
<feature type="compositionally biased region" description="Acidic residues" evidence="4">
    <location>
        <begin position="831"/>
        <end position="844"/>
    </location>
</feature>
<dbReference type="EMBL" id="JASNQZ010000002">
    <property type="protein sequence ID" value="KAL0960283.1"/>
    <property type="molecule type" value="Genomic_DNA"/>
</dbReference>
<evidence type="ECO:0000259" key="5">
    <source>
        <dbReference type="PROSITE" id="PS50118"/>
    </source>
</evidence>
<organism evidence="6 7">
    <name type="scientific">Hohenbuehelia grisea</name>
    <dbReference type="NCBI Taxonomy" id="104357"/>
    <lineage>
        <taxon>Eukaryota</taxon>
        <taxon>Fungi</taxon>
        <taxon>Dikarya</taxon>
        <taxon>Basidiomycota</taxon>
        <taxon>Agaricomycotina</taxon>
        <taxon>Agaricomycetes</taxon>
        <taxon>Agaricomycetidae</taxon>
        <taxon>Agaricales</taxon>
        <taxon>Pleurotineae</taxon>
        <taxon>Pleurotaceae</taxon>
        <taxon>Hohenbuehelia</taxon>
    </lineage>
</organism>
<feature type="compositionally biased region" description="Basic and acidic residues" evidence="4">
    <location>
        <begin position="536"/>
        <end position="547"/>
    </location>
</feature>
<evidence type="ECO:0000256" key="1">
    <source>
        <dbReference type="ARBA" id="ARBA00023125"/>
    </source>
</evidence>
<dbReference type="PANTHER" id="PTHR45789">
    <property type="entry name" value="FI18025P1"/>
    <property type="match status" value="1"/>
</dbReference>
<keyword evidence="1 3" id="KW-0238">DNA-binding</keyword>
<gene>
    <name evidence="6" type="ORF">HGRIS_011911</name>
</gene>
<feature type="compositionally biased region" description="Basic and acidic residues" evidence="4">
    <location>
        <begin position="1"/>
        <end position="10"/>
    </location>
</feature>
<reference evidence="7" key="1">
    <citation type="submission" date="2024-06" db="EMBL/GenBank/DDBJ databases">
        <title>Multi-omics analyses provide insights into the biosynthesis of the anticancer antibiotic pleurotin in Hohenbuehelia grisea.</title>
        <authorList>
            <person name="Weaver J.A."/>
            <person name="Alberti F."/>
        </authorList>
    </citation>
    <scope>NUCLEOTIDE SEQUENCE [LARGE SCALE GENOMIC DNA]</scope>
    <source>
        <strain evidence="7">T-177</strain>
    </source>
</reference>
<dbReference type="CDD" id="cd01389">
    <property type="entry name" value="HMG-box_ROX1-like"/>
    <property type="match status" value="1"/>
</dbReference>
<feature type="compositionally biased region" description="Low complexity" evidence="4">
    <location>
        <begin position="806"/>
        <end position="822"/>
    </location>
</feature>
<feature type="compositionally biased region" description="Low complexity" evidence="4">
    <location>
        <begin position="1299"/>
        <end position="1309"/>
    </location>
</feature>
<feature type="region of interest" description="Disordered" evidence="4">
    <location>
        <begin position="1275"/>
        <end position="1309"/>
    </location>
</feature>
<feature type="region of interest" description="Disordered" evidence="4">
    <location>
        <begin position="943"/>
        <end position="1045"/>
    </location>
</feature>
<feature type="region of interest" description="Disordered" evidence="4">
    <location>
        <begin position="1"/>
        <end position="31"/>
    </location>
</feature>
<feature type="compositionally biased region" description="Basic and acidic residues" evidence="4">
    <location>
        <begin position="415"/>
        <end position="430"/>
    </location>
</feature>
<feature type="compositionally biased region" description="Basic residues" evidence="4">
    <location>
        <begin position="431"/>
        <end position="441"/>
    </location>
</feature>
<proteinExistence type="predicted"/>
<feature type="compositionally biased region" description="Low complexity" evidence="4">
    <location>
        <begin position="624"/>
        <end position="637"/>
    </location>
</feature>
<feature type="compositionally biased region" description="Basic and acidic residues" evidence="4">
    <location>
        <begin position="1374"/>
        <end position="1385"/>
    </location>
</feature>
<feature type="compositionally biased region" description="Low complexity" evidence="4">
    <location>
        <begin position="1101"/>
        <end position="1116"/>
    </location>
</feature>
<feature type="compositionally biased region" description="Low complexity" evidence="4">
    <location>
        <begin position="125"/>
        <end position="135"/>
    </location>
</feature>
<feature type="compositionally biased region" description="Low complexity" evidence="4">
    <location>
        <begin position="660"/>
        <end position="675"/>
    </location>
</feature>
<feature type="compositionally biased region" description="Basic and acidic residues" evidence="4">
    <location>
        <begin position="442"/>
        <end position="458"/>
    </location>
</feature>
<dbReference type="SMART" id="SM00398">
    <property type="entry name" value="HMG"/>
    <property type="match status" value="1"/>
</dbReference>
<evidence type="ECO:0000256" key="4">
    <source>
        <dbReference type="SAM" id="MobiDB-lite"/>
    </source>
</evidence>
<feature type="region of interest" description="Disordered" evidence="4">
    <location>
        <begin position="883"/>
        <end position="914"/>
    </location>
</feature>
<feature type="DNA-binding region" description="HMG box" evidence="3">
    <location>
        <begin position="249"/>
        <end position="318"/>
    </location>
</feature>
<protein>
    <recommendedName>
        <fullName evidence="5">HMG box domain-containing protein</fullName>
    </recommendedName>
</protein>
<feature type="compositionally biased region" description="Basic and acidic residues" evidence="4">
    <location>
        <begin position="642"/>
        <end position="659"/>
    </location>
</feature>
<feature type="region of interest" description="Disordered" evidence="4">
    <location>
        <begin position="328"/>
        <end position="866"/>
    </location>
</feature>
<evidence type="ECO:0000256" key="2">
    <source>
        <dbReference type="ARBA" id="ARBA00023242"/>
    </source>
</evidence>
<feature type="compositionally biased region" description="Polar residues" evidence="4">
    <location>
        <begin position="1030"/>
        <end position="1039"/>
    </location>
</feature>
<dbReference type="InterPro" id="IPR009071">
    <property type="entry name" value="HMG_box_dom"/>
</dbReference>